<dbReference type="OrthoDB" id="9949514at2"/>
<keyword evidence="1" id="KW-0812">Transmembrane</keyword>
<dbReference type="RefSeq" id="WP_093922420.1">
    <property type="nucleotide sequence ID" value="NZ_FOMW01000002.1"/>
</dbReference>
<dbReference type="STRING" id="74348.SAMN04488523_102181"/>
<keyword evidence="1" id="KW-0472">Membrane</keyword>
<keyword evidence="1" id="KW-1133">Transmembrane helix</keyword>
<evidence type="ECO:0000313" key="2">
    <source>
        <dbReference type="EMBL" id="SFD72187.1"/>
    </source>
</evidence>
<dbReference type="EMBL" id="FOMW01000002">
    <property type="protein sequence ID" value="SFD72187.1"/>
    <property type="molecule type" value="Genomic_DNA"/>
</dbReference>
<dbReference type="AlphaFoldDB" id="A0A1I1UN50"/>
<dbReference type="Proteomes" id="UP000198977">
    <property type="component" value="Unassembled WGS sequence"/>
</dbReference>
<feature type="transmembrane region" description="Helical" evidence="1">
    <location>
        <begin position="53"/>
        <end position="71"/>
    </location>
</feature>
<sequence>MRKLTLGLLYILVAALVSVPPLLAVLVLDTCTEGAEVSCRGLSGSTWFGGEMALIWMSPLVVAAVLIWVIFRLRRGTTT</sequence>
<accession>A0A1I1UN50</accession>
<evidence type="ECO:0000313" key="3">
    <source>
        <dbReference type="Proteomes" id="UP000198977"/>
    </source>
</evidence>
<protein>
    <submittedName>
        <fullName evidence="2">Uncharacterized protein</fullName>
    </submittedName>
</protein>
<proteinExistence type="predicted"/>
<organism evidence="2 3">
    <name type="scientific">Sulfitobacter brevis</name>
    <dbReference type="NCBI Taxonomy" id="74348"/>
    <lineage>
        <taxon>Bacteria</taxon>
        <taxon>Pseudomonadati</taxon>
        <taxon>Pseudomonadota</taxon>
        <taxon>Alphaproteobacteria</taxon>
        <taxon>Rhodobacterales</taxon>
        <taxon>Roseobacteraceae</taxon>
        <taxon>Sulfitobacter</taxon>
    </lineage>
</organism>
<gene>
    <name evidence="2" type="ORF">SAMN04488523_102181</name>
</gene>
<reference evidence="2 3" key="1">
    <citation type="submission" date="2016-10" db="EMBL/GenBank/DDBJ databases">
        <authorList>
            <person name="de Groot N.N."/>
        </authorList>
    </citation>
    <scope>NUCLEOTIDE SEQUENCE [LARGE SCALE GENOMIC DNA]</scope>
    <source>
        <strain evidence="2 3">DSM 11443</strain>
    </source>
</reference>
<name>A0A1I1UN50_9RHOB</name>
<evidence type="ECO:0000256" key="1">
    <source>
        <dbReference type="SAM" id="Phobius"/>
    </source>
</evidence>
<keyword evidence="3" id="KW-1185">Reference proteome</keyword>